<feature type="transmembrane region" description="Helical" evidence="1">
    <location>
        <begin position="6"/>
        <end position="24"/>
    </location>
</feature>
<evidence type="ECO:0000313" key="2">
    <source>
        <dbReference type="EMBL" id="SVE41228.1"/>
    </source>
</evidence>
<organism evidence="2">
    <name type="scientific">marine metagenome</name>
    <dbReference type="NCBI Taxonomy" id="408172"/>
    <lineage>
        <taxon>unclassified sequences</taxon>
        <taxon>metagenomes</taxon>
        <taxon>ecological metagenomes</taxon>
    </lineage>
</organism>
<keyword evidence="1" id="KW-0812">Transmembrane</keyword>
<dbReference type="AlphaFoldDB" id="A0A383DBJ2"/>
<protein>
    <submittedName>
        <fullName evidence="2">Uncharacterized protein</fullName>
    </submittedName>
</protein>
<sequence length="25" mass="2992">MGLDFWIRIIIGAFIASITLYMMWE</sequence>
<accession>A0A383DBJ2</accession>
<keyword evidence="1" id="KW-1133">Transmembrane helix</keyword>
<keyword evidence="1" id="KW-0472">Membrane</keyword>
<proteinExistence type="predicted"/>
<name>A0A383DBJ2_9ZZZZ</name>
<reference evidence="2" key="1">
    <citation type="submission" date="2018-05" db="EMBL/GenBank/DDBJ databases">
        <authorList>
            <person name="Lanie J.A."/>
            <person name="Ng W.-L."/>
            <person name="Kazmierczak K.M."/>
            <person name="Andrzejewski T.M."/>
            <person name="Davidsen T.M."/>
            <person name="Wayne K.J."/>
            <person name="Tettelin H."/>
            <person name="Glass J.I."/>
            <person name="Rusch D."/>
            <person name="Podicherti R."/>
            <person name="Tsui H.-C.T."/>
            <person name="Winkler M.E."/>
        </authorList>
    </citation>
    <scope>NUCLEOTIDE SEQUENCE</scope>
</reference>
<dbReference type="EMBL" id="UINC01215513">
    <property type="protein sequence ID" value="SVE41228.1"/>
    <property type="molecule type" value="Genomic_DNA"/>
</dbReference>
<gene>
    <name evidence="2" type="ORF">METZ01_LOCUS494082</name>
</gene>
<evidence type="ECO:0000256" key="1">
    <source>
        <dbReference type="SAM" id="Phobius"/>
    </source>
</evidence>